<organism evidence="1">
    <name type="scientific">Edafosvirus sp</name>
    <dbReference type="NCBI Taxonomy" id="2487765"/>
    <lineage>
        <taxon>Viruses</taxon>
        <taxon>Varidnaviria</taxon>
        <taxon>Bamfordvirae</taxon>
        <taxon>Nucleocytoviricota</taxon>
        <taxon>Megaviricetes</taxon>
        <taxon>Imitervirales</taxon>
        <taxon>Mimiviridae</taxon>
        <taxon>Klosneuvirinae</taxon>
    </lineage>
</organism>
<name>A0A3G4ZUF6_9VIRU</name>
<proteinExistence type="predicted"/>
<accession>A0A3G4ZUF6</accession>
<sequence length="168" mass="19725">MSHTDKKSSGETKEYREGFWNDVIKPADFKSSNLNKDFILKIHEIKKKIMTINQKTWIKYSRAMVLFGLPQPDIHCIHYMGSHHCIECGIDNGCAEYIILHNGKKWIFPEGYFHYIEVHNVNPSIEFQKMILEINLDNCTFPFEISDDTFQEMNMLRLLNGMKGLSYI</sequence>
<dbReference type="EMBL" id="MK072068">
    <property type="protein sequence ID" value="AYV77944.1"/>
    <property type="molecule type" value="Genomic_DNA"/>
</dbReference>
<evidence type="ECO:0000313" key="1">
    <source>
        <dbReference type="EMBL" id="AYV77944.1"/>
    </source>
</evidence>
<gene>
    <name evidence="1" type="ORF">Edafosvirus3_22</name>
</gene>
<reference evidence="1" key="1">
    <citation type="submission" date="2018-10" db="EMBL/GenBank/DDBJ databases">
        <title>Hidden diversity of soil giant viruses.</title>
        <authorList>
            <person name="Schulz F."/>
            <person name="Alteio L."/>
            <person name="Goudeau D."/>
            <person name="Ryan E.M."/>
            <person name="Malmstrom R.R."/>
            <person name="Blanchard J."/>
            <person name="Woyke T."/>
        </authorList>
    </citation>
    <scope>NUCLEOTIDE SEQUENCE</scope>
    <source>
        <strain evidence="1">EDV1</strain>
    </source>
</reference>
<protein>
    <submittedName>
        <fullName evidence="1">Uncharacterized protein</fullName>
    </submittedName>
</protein>